<comment type="caution">
    <text evidence="1">The sequence shown here is derived from an EMBL/GenBank/DDBJ whole genome shotgun (WGS) entry which is preliminary data.</text>
</comment>
<dbReference type="AlphaFoldDB" id="A0A7J7KVZ9"/>
<reference evidence="1 2" key="1">
    <citation type="journal article" date="2020" name="IScience">
        <title>Genome Sequencing of the Endangered Kingdonia uniflora (Circaeasteraceae, Ranunculales) Reveals Potential Mechanisms of Evolutionary Specialization.</title>
        <authorList>
            <person name="Sun Y."/>
            <person name="Deng T."/>
            <person name="Zhang A."/>
            <person name="Moore M.J."/>
            <person name="Landis J.B."/>
            <person name="Lin N."/>
            <person name="Zhang H."/>
            <person name="Zhang X."/>
            <person name="Huang J."/>
            <person name="Zhang X."/>
            <person name="Sun H."/>
            <person name="Wang H."/>
        </authorList>
    </citation>
    <scope>NUCLEOTIDE SEQUENCE [LARGE SCALE GENOMIC DNA]</scope>
    <source>
        <strain evidence="1">TB1705</strain>
        <tissue evidence="1">Leaf</tissue>
    </source>
</reference>
<dbReference type="OrthoDB" id="24683at2759"/>
<sequence>MRGKCPHKKVKKRRLSHKIARSDKFQVKGDDVVYNSLKKVESGVEAEMNPLPMDKNLFRMGQFYCMHFDRYFPMVRSFSKKPKKRKKIMAGPSPQKQLDVDFAARMGMPDNSPKLMFI</sequence>
<accession>A0A7J7KVZ9</accession>
<evidence type="ECO:0000313" key="1">
    <source>
        <dbReference type="EMBL" id="KAF6134492.1"/>
    </source>
</evidence>
<dbReference type="PANTHER" id="PTHR47444:SF1">
    <property type="entry name" value="EXPRESSED PROTEIN"/>
    <property type="match status" value="1"/>
</dbReference>
<proteinExistence type="predicted"/>
<name>A0A7J7KVZ9_9MAGN</name>
<keyword evidence="2" id="KW-1185">Reference proteome</keyword>
<dbReference type="EMBL" id="JACGCM010002836">
    <property type="protein sequence ID" value="KAF6134492.1"/>
    <property type="molecule type" value="Genomic_DNA"/>
</dbReference>
<evidence type="ECO:0000313" key="2">
    <source>
        <dbReference type="Proteomes" id="UP000541444"/>
    </source>
</evidence>
<dbReference type="PANTHER" id="PTHR47444">
    <property type="entry name" value="EXPRESSED PROTEIN"/>
    <property type="match status" value="1"/>
</dbReference>
<gene>
    <name evidence="1" type="ORF">GIB67_028513</name>
</gene>
<protein>
    <submittedName>
        <fullName evidence="1">Uncharacterized protein</fullName>
    </submittedName>
</protein>
<dbReference type="Proteomes" id="UP000541444">
    <property type="component" value="Unassembled WGS sequence"/>
</dbReference>
<organism evidence="1 2">
    <name type="scientific">Kingdonia uniflora</name>
    <dbReference type="NCBI Taxonomy" id="39325"/>
    <lineage>
        <taxon>Eukaryota</taxon>
        <taxon>Viridiplantae</taxon>
        <taxon>Streptophyta</taxon>
        <taxon>Embryophyta</taxon>
        <taxon>Tracheophyta</taxon>
        <taxon>Spermatophyta</taxon>
        <taxon>Magnoliopsida</taxon>
        <taxon>Ranunculales</taxon>
        <taxon>Circaeasteraceae</taxon>
        <taxon>Kingdonia</taxon>
    </lineage>
</organism>